<dbReference type="Proteomes" id="UP000007575">
    <property type="component" value="Plasmid P2"/>
</dbReference>
<name>H8H204_DEIGI</name>
<gene>
    <name evidence="2" type="ordered locus">DGo_PB0282</name>
</gene>
<dbReference type="KEGG" id="dgo:DGo_PB0282"/>
<evidence type="ECO:0000313" key="3">
    <source>
        <dbReference type="Proteomes" id="UP000007575"/>
    </source>
</evidence>
<sequence>MSNPERACLPALRKWGLLGALLLGTAQGQSAAPVPAQESAICAVSEDLPDVRIGGVSRGAFSLRQSGGDFWLQQDALRPGEERYGLETVRCDDLPFTRLNPSLDAQYDPEAQVVTFAPRLELLPTRTLSVSLTPVTPEGVTSLPLYALDYSLSAARFSGGGLAQRGSARASYTNGPWSAQLGVAEAGTSGQPVEVGVSASARYQLDPDLSVEAGFNIPSLLTGSLAGFSGVQGQFSGQIGRTLDTFTVDVPLGGRIQLSSGGRPLGSWTVDAGRVVFRNVPLVGTSGAVLAVIEDPAGRREQAQVYTFPTAVLAPGNYGVVAEAGALGGAAYARGLVRYGLTPGLTLDAQVGVRAGEVGGRVAVTAASLDQVISVGITHHLDGLTTAATVDYGGRLGRFGLGLGAQIPLGDLRATRAAASVATELGGFSTGLSVGYDPSRLGWYGGAQVAGSLTRDVRLSVAGRVGTQSSTFSVTLGYQPNDHWRAAINTVATANGPAIRASATYQPTLDQQWNLAYGAGTGYAEYRRRGAAELAVGAGTSGEVNATLRGTLVSAAGRVYATASRTDDISVVLETGVPGLAIYTGGLFQGRTDAAGTLVFSVSSAGAADVRVDVASLPIEIAVKEASLPLTGLTARAVKVDWRANFGRSRVVDFQGPDGQEAAYGTVVVDGERYDLDAFGTALLPVSVSVLRGQLSLEDGRQCAITLGPAQEAVQCD</sequence>
<feature type="chain" id="PRO_5003613966" description="Fimbrial biogenesis outer membrane usher protein" evidence="1">
    <location>
        <begin position="32"/>
        <end position="717"/>
    </location>
</feature>
<keyword evidence="1" id="KW-0732">Signal</keyword>
<dbReference type="PATRIC" id="fig|745776.4.peg.3626"/>
<evidence type="ECO:0000256" key="1">
    <source>
        <dbReference type="SAM" id="SignalP"/>
    </source>
</evidence>
<accession>H8H204</accession>
<evidence type="ECO:0000313" key="2">
    <source>
        <dbReference type="EMBL" id="AFD27551.1"/>
    </source>
</evidence>
<proteinExistence type="predicted"/>
<dbReference type="HOGENOM" id="CLU_379804_0_0_0"/>
<protein>
    <recommendedName>
        <fullName evidence="4">Fimbrial biogenesis outer membrane usher protein</fullName>
    </recommendedName>
</protein>
<feature type="signal peptide" evidence="1">
    <location>
        <begin position="1"/>
        <end position="31"/>
    </location>
</feature>
<evidence type="ECO:0008006" key="4">
    <source>
        <dbReference type="Google" id="ProtNLM"/>
    </source>
</evidence>
<organism evidence="2 3">
    <name type="scientific">Deinococcus gobiensis (strain DSM 21396 / JCM 16679 / CGMCC 1.7299 / I-0)</name>
    <dbReference type="NCBI Taxonomy" id="745776"/>
    <lineage>
        <taxon>Bacteria</taxon>
        <taxon>Thermotogati</taxon>
        <taxon>Deinococcota</taxon>
        <taxon>Deinococci</taxon>
        <taxon>Deinococcales</taxon>
        <taxon>Deinococcaceae</taxon>
        <taxon>Deinococcus</taxon>
    </lineage>
</organism>
<keyword evidence="2" id="KW-0614">Plasmid</keyword>
<dbReference type="EMBL" id="CP002193">
    <property type="protein sequence ID" value="AFD27551.1"/>
    <property type="molecule type" value="Genomic_DNA"/>
</dbReference>
<geneLocation type="plasmid" evidence="2 3">
    <name>P2</name>
</geneLocation>
<reference evidence="2 3" key="1">
    <citation type="journal article" date="2012" name="PLoS ONE">
        <title>Genome sequence and transcriptome analysis of the radioresistant bacterium Deinococcus gobiensis: insights into the extreme environmental adaptations.</title>
        <authorList>
            <person name="Yuan M."/>
            <person name="Chen M."/>
            <person name="Zhang W."/>
            <person name="Lu W."/>
            <person name="Wang J."/>
            <person name="Yang M."/>
            <person name="Zhao P."/>
            <person name="Tang R."/>
            <person name="Li X."/>
            <person name="Hao Y."/>
            <person name="Zhou Z."/>
            <person name="Zhan Y."/>
            <person name="Yu H."/>
            <person name="Teng C."/>
            <person name="Yan Y."/>
            <person name="Ping S."/>
            <person name="Wang Y."/>
            <person name="Lin M."/>
        </authorList>
    </citation>
    <scope>NUCLEOTIDE SEQUENCE [LARGE SCALE GENOMIC DNA]</scope>
    <source>
        <strain evidence="3">DSM 21396 / JCM 16679 / CGMCC 1.7299 / I-0</strain>
        <plasmid evidence="2">P2</plasmid>
    </source>
</reference>
<keyword evidence="3" id="KW-1185">Reference proteome</keyword>
<dbReference type="AlphaFoldDB" id="H8H204"/>